<evidence type="ECO:0008006" key="3">
    <source>
        <dbReference type="Google" id="ProtNLM"/>
    </source>
</evidence>
<name>A0AAW1NUZ5_9CHLO</name>
<evidence type="ECO:0000313" key="1">
    <source>
        <dbReference type="EMBL" id="KAK9795596.1"/>
    </source>
</evidence>
<organism evidence="1 2">
    <name type="scientific">Symbiochloris irregularis</name>
    <dbReference type="NCBI Taxonomy" id="706552"/>
    <lineage>
        <taxon>Eukaryota</taxon>
        <taxon>Viridiplantae</taxon>
        <taxon>Chlorophyta</taxon>
        <taxon>core chlorophytes</taxon>
        <taxon>Trebouxiophyceae</taxon>
        <taxon>Trebouxiales</taxon>
        <taxon>Trebouxiaceae</taxon>
        <taxon>Symbiochloris</taxon>
    </lineage>
</organism>
<sequence length="115" mass="12156">MIEFSSREANCLRSAAGQCKLGKFASSSVIDLPPLAQLSAEDHTSSTATLLGVVGILNPEIFPALEAQSLAALACTSKELKSLVYGAPASVWEAAARRFLPKQHPPCAQCWTLAQ</sequence>
<proteinExistence type="predicted"/>
<dbReference type="AlphaFoldDB" id="A0AAW1NUZ5"/>
<dbReference type="Proteomes" id="UP001465755">
    <property type="component" value="Unassembled WGS sequence"/>
</dbReference>
<gene>
    <name evidence="1" type="ORF">WJX73_004224</name>
</gene>
<comment type="caution">
    <text evidence="1">The sequence shown here is derived from an EMBL/GenBank/DDBJ whole genome shotgun (WGS) entry which is preliminary data.</text>
</comment>
<accession>A0AAW1NUZ5</accession>
<reference evidence="1 2" key="1">
    <citation type="journal article" date="2024" name="Nat. Commun.">
        <title>Phylogenomics reveals the evolutionary origins of lichenization in chlorophyte algae.</title>
        <authorList>
            <person name="Puginier C."/>
            <person name="Libourel C."/>
            <person name="Otte J."/>
            <person name="Skaloud P."/>
            <person name="Haon M."/>
            <person name="Grisel S."/>
            <person name="Petersen M."/>
            <person name="Berrin J.G."/>
            <person name="Delaux P.M."/>
            <person name="Dal Grande F."/>
            <person name="Keller J."/>
        </authorList>
    </citation>
    <scope>NUCLEOTIDE SEQUENCE [LARGE SCALE GENOMIC DNA]</scope>
    <source>
        <strain evidence="1 2">SAG 2036</strain>
    </source>
</reference>
<protein>
    <recommendedName>
        <fullName evidence="3">F-box domain-containing protein</fullName>
    </recommendedName>
</protein>
<evidence type="ECO:0000313" key="2">
    <source>
        <dbReference type="Proteomes" id="UP001465755"/>
    </source>
</evidence>
<dbReference type="EMBL" id="JALJOQ010000125">
    <property type="protein sequence ID" value="KAK9795596.1"/>
    <property type="molecule type" value="Genomic_DNA"/>
</dbReference>
<keyword evidence="2" id="KW-1185">Reference proteome</keyword>